<keyword evidence="5 7" id="KW-1133">Transmembrane helix</keyword>
<name>A0A4U0SST5_9ACTN</name>
<keyword evidence="3" id="KW-1003">Cell membrane</keyword>
<dbReference type="InterPro" id="IPR010290">
    <property type="entry name" value="TM_effector"/>
</dbReference>
<keyword evidence="10" id="KW-1185">Reference proteome</keyword>
<dbReference type="GO" id="GO:0022857">
    <property type="term" value="F:transmembrane transporter activity"/>
    <property type="evidence" value="ECO:0007669"/>
    <property type="project" value="InterPro"/>
</dbReference>
<feature type="domain" description="Major facilitator superfamily (MFS) profile" evidence="8">
    <location>
        <begin position="24"/>
        <end position="430"/>
    </location>
</feature>
<comment type="caution">
    <text evidence="9">The sequence shown here is derived from an EMBL/GenBank/DDBJ whole genome shotgun (WGS) entry which is preliminary data.</text>
</comment>
<dbReference type="InterPro" id="IPR036259">
    <property type="entry name" value="MFS_trans_sf"/>
</dbReference>
<dbReference type="PROSITE" id="PS50850">
    <property type="entry name" value="MFS"/>
    <property type="match status" value="1"/>
</dbReference>
<dbReference type="Proteomes" id="UP000305778">
    <property type="component" value="Unassembled WGS sequence"/>
</dbReference>
<feature type="transmembrane region" description="Helical" evidence="7">
    <location>
        <begin position="392"/>
        <end position="414"/>
    </location>
</feature>
<comment type="subcellular location">
    <subcellularLocation>
        <location evidence="1">Cell membrane</location>
        <topology evidence="1">Multi-pass membrane protein</topology>
    </subcellularLocation>
</comment>
<feature type="transmembrane region" description="Helical" evidence="7">
    <location>
        <begin position="32"/>
        <end position="50"/>
    </location>
</feature>
<feature type="transmembrane region" description="Helical" evidence="7">
    <location>
        <begin position="242"/>
        <end position="264"/>
    </location>
</feature>
<feature type="transmembrane region" description="Helical" evidence="7">
    <location>
        <begin position="96"/>
        <end position="117"/>
    </location>
</feature>
<evidence type="ECO:0000313" key="9">
    <source>
        <dbReference type="EMBL" id="TKA11207.1"/>
    </source>
</evidence>
<evidence type="ECO:0000256" key="7">
    <source>
        <dbReference type="SAM" id="Phobius"/>
    </source>
</evidence>
<dbReference type="AlphaFoldDB" id="A0A4U0SST5"/>
<feature type="transmembrane region" description="Helical" evidence="7">
    <location>
        <begin position="159"/>
        <end position="184"/>
    </location>
</feature>
<evidence type="ECO:0000256" key="3">
    <source>
        <dbReference type="ARBA" id="ARBA00022475"/>
    </source>
</evidence>
<accession>A0A4U0SST5</accession>
<evidence type="ECO:0000256" key="5">
    <source>
        <dbReference type="ARBA" id="ARBA00022989"/>
    </source>
</evidence>
<organism evidence="9 10">
    <name type="scientific">Actinacidiphila oryziradicis</name>
    <dbReference type="NCBI Taxonomy" id="2571141"/>
    <lineage>
        <taxon>Bacteria</taxon>
        <taxon>Bacillati</taxon>
        <taxon>Actinomycetota</taxon>
        <taxon>Actinomycetes</taxon>
        <taxon>Kitasatosporales</taxon>
        <taxon>Streptomycetaceae</taxon>
        <taxon>Actinacidiphila</taxon>
    </lineage>
</organism>
<evidence type="ECO:0000256" key="1">
    <source>
        <dbReference type="ARBA" id="ARBA00004651"/>
    </source>
</evidence>
<proteinExistence type="predicted"/>
<dbReference type="GO" id="GO:0005886">
    <property type="term" value="C:plasma membrane"/>
    <property type="evidence" value="ECO:0007669"/>
    <property type="project" value="UniProtKB-SubCell"/>
</dbReference>
<dbReference type="SUPFAM" id="SSF103473">
    <property type="entry name" value="MFS general substrate transporter"/>
    <property type="match status" value="1"/>
</dbReference>
<gene>
    <name evidence="9" type="ORF">FCI23_12680</name>
</gene>
<feature type="transmembrane region" description="Helical" evidence="7">
    <location>
        <begin position="362"/>
        <end position="386"/>
    </location>
</feature>
<dbReference type="Gene3D" id="1.20.1250.20">
    <property type="entry name" value="MFS general substrate transporter like domains"/>
    <property type="match status" value="1"/>
</dbReference>
<evidence type="ECO:0000256" key="2">
    <source>
        <dbReference type="ARBA" id="ARBA00022448"/>
    </source>
</evidence>
<sequence>MDPLALRRRAGTPTGPGVKAVLPALRNRNYRLWLLGLSVANVGTWMQRIAQDWLVLELTGRSGTALGLVTGVQFLPILLFGPVGGMLADRFPRRALLLWTQAAVGLCGLALGTLVLSGGVQTWHVYLIALMLGVANAVFQPTVQAFVLELVTREEVPSVVGLSGGSFHAARLIGPGVAGALIAVSDTGPVFLIAAATAIAPIVALVRMDPARLHEVPADRGGSLSMLVAGVRYAMREPEIRVILGVTAFVGTFSANSPITNALMATHEFGRGAREFGLLGSVTAIGSLVGAALAARRKSVSWRFVTASATAFATVNLLSAFMPGYTAFAIALVPVGLTQLTFITAANSSLQLGSAPEMRGRVMALFMVLTMGTTPVGAPLIGWIAQQAGARTALVVSNLVALLGIVVVLTLHLVAAPSRRAPVAEPVEAK</sequence>
<evidence type="ECO:0000256" key="6">
    <source>
        <dbReference type="ARBA" id="ARBA00023136"/>
    </source>
</evidence>
<evidence type="ECO:0000313" key="10">
    <source>
        <dbReference type="Proteomes" id="UP000305778"/>
    </source>
</evidence>
<protein>
    <submittedName>
        <fullName evidence="9">MFS transporter</fullName>
    </submittedName>
</protein>
<feature type="transmembrane region" description="Helical" evidence="7">
    <location>
        <begin position="123"/>
        <end position="147"/>
    </location>
</feature>
<evidence type="ECO:0000256" key="4">
    <source>
        <dbReference type="ARBA" id="ARBA00022692"/>
    </source>
</evidence>
<feature type="transmembrane region" description="Helical" evidence="7">
    <location>
        <begin position="328"/>
        <end position="350"/>
    </location>
</feature>
<keyword evidence="6 7" id="KW-0472">Membrane</keyword>
<dbReference type="PANTHER" id="PTHR23513:SF11">
    <property type="entry name" value="STAPHYLOFERRIN A TRANSPORTER"/>
    <property type="match status" value="1"/>
</dbReference>
<dbReference type="InterPro" id="IPR020846">
    <property type="entry name" value="MFS_dom"/>
</dbReference>
<evidence type="ECO:0000259" key="8">
    <source>
        <dbReference type="PROSITE" id="PS50850"/>
    </source>
</evidence>
<feature type="transmembrane region" description="Helical" evidence="7">
    <location>
        <begin position="62"/>
        <end position="84"/>
    </location>
</feature>
<dbReference type="PANTHER" id="PTHR23513">
    <property type="entry name" value="INTEGRAL MEMBRANE EFFLUX PROTEIN-RELATED"/>
    <property type="match status" value="1"/>
</dbReference>
<dbReference type="OrthoDB" id="9775268at2"/>
<dbReference type="Pfam" id="PF05977">
    <property type="entry name" value="MFS_3"/>
    <property type="match status" value="1"/>
</dbReference>
<keyword evidence="2" id="KW-0813">Transport</keyword>
<dbReference type="EMBL" id="SUMC01000009">
    <property type="protein sequence ID" value="TKA11207.1"/>
    <property type="molecule type" value="Genomic_DNA"/>
</dbReference>
<feature type="transmembrane region" description="Helical" evidence="7">
    <location>
        <begin position="302"/>
        <end position="322"/>
    </location>
</feature>
<feature type="transmembrane region" description="Helical" evidence="7">
    <location>
        <begin position="276"/>
        <end position="295"/>
    </location>
</feature>
<keyword evidence="4 7" id="KW-0812">Transmembrane</keyword>
<dbReference type="CDD" id="cd06173">
    <property type="entry name" value="MFS_MefA_like"/>
    <property type="match status" value="1"/>
</dbReference>
<reference evidence="9 10" key="1">
    <citation type="submission" date="2019-04" db="EMBL/GenBank/DDBJ databases">
        <title>Streptomyces oryziradicis sp. nov., a novel actinomycete isolated from rhizosphere soil of rice (Oryza sativa L.).</title>
        <authorList>
            <person name="Li C."/>
        </authorList>
    </citation>
    <scope>NUCLEOTIDE SEQUENCE [LARGE SCALE GENOMIC DNA]</scope>
    <source>
        <strain evidence="9 10">NEAU-C40</strain>
    </source>
</reference>
<feature type="transmembrane region" description="Helical" evidence="7">
    <location>
        <begin position="190"/>
        <end position="206"/>
    </location>
</feature>